<proteinExistence type="predicted"/>
<feature type="transmembrane region" description="Helical" evidence="1">
    <location>
        <begin position="20"/>
        <end position="37"/>
    </location>
</feature>
<reference evidence="2 3" key="1">
    <citation type="submission" date="2018-09" db="EMBL/GenBank/DDBJ databases">
        <title>Metagenome Assembled Genomes from an Advanced Water Purification Facility.</title>
        <authorList>
            <person name="Stamps B.W."/>
            <person name="Spear J.R."/>
        </authorList>
    </citation>
    <scope>NUCLEOTIDE SEQUENCE [LARGE SCALE GENOMIC DNA]</scope>
    <source>
        <strain evidence="2">Bin_42_2</strain>
    </source>
</reference>
<name>A0A5C7WNZ0_METME</name>
<feature type="transmembrane region" description="Helical" evidence="1">
    <location>
        <begin position="43"/>
        <end position="60"/>
    </location>
</feature>
<dbReference type="AlphaFoldDB" id="A0A5C7WNZ0"/>
<evidence type="ECO:0000313" key="3">
    <source>
        <dbReference type="Proteomes" id="UP000321374"/>
    </source>
</evidence>
<dbReference type="EMBL" id="SSGG01000011">
    <property type="protein sequence ID" value="TXI38719.1"/>
    <property type="molecule type" value="Genomic_DNA"/>
</dbReference>
<evidence type="ECO:0000256" key="1">
    <source>
        <dbReference type="SAM" id="Phobius"/>
    </source>
</evidence>
<evidence type="ECO:0000313" key="2">
    <source>
        <dbReference type="EMBL" id="TXI38719.1"/>
    </source>
</evidence>
<evidence type="ECO:0008006" key="4">
    <source>
        <dbReference type="Google" id="ProtNLM"/>
    </source>
</evidence>
<keyword evidence="1" id="KW-1133">Transmembrane helix</keyword>
<keyword evidence="1" id="KW-0812">Transmembrane</keyword>
<sequence>MKKPILPSEIEISFHPSNFLWGWCVVFSMLVLSSVWYCLPWQWSVALTAIYLLAYLWSFSRQLATGWRFSVQSLRVDVYGEMTLVNTLGQVWKVNVLPDTVVHPWCMVLHVQFQSPLNVEEADVIHWHRWLLPCRLLILPDHAGKQSLSALRVWLRWGLKFAT</sequence>
<accession>A0A5C7WNZ0</accession>
<protein>
    <recommendedName>
        <fullName evidence="4">Toxin CptA</fullName>
    </recommendedName>
</protein>
<organism evidence="2 3">
    <name type="scientific">Methylophilus methylotrophus</name>
    <name type="common">Bacterium W3A1</name>
    <dbReference type="NCBI Taxonomy" id="17"/>
    <lineage>
        <taxon>Bacteria</taxon>
        <taxon>Pseudomonadati</taxon>
        <taxon>Pseudomonadota</taxon>
        <taxon>Betaproteobacteria</taxon>
        <taxon>Nitrosomonadales</taxon>
        <taxon>Methylophilaceae</taxon>
        <taxon>Methylophilus</taxon>
    </lineage>
</organism>
<dbReference type="Proteomes" id="UP000321374">
    <property type="component" value="Unassembled WGS sequence"/>
</dbReference>
<comment type="caution">
    <text evidence="2">The sequence shown here is derived from an EMBL/GenBank/DDBJ whole genome shotgun (WGS) entry which is preliminary data.</text>
</comment>
<gene>
    <name evidence="2" type="ORF">E6Q51_00585</name>
</gene>
<keyword evidence="1" id="KW-0472">Membrane</keyword>